<name>A0A286TWJ1_9BACT</name>
<dbReference type="SMART" id="SM00823">
    <property type="entry name" value="PKS_PP"/>
    <property type="match status" value="1"/>
</dbReference>
<dbReference type="PROSITE" id="PS00012">
    <property type="entry name" value="PHOSPHOPANTETHEINE"/>
    <property type="match status" value="1"/>
</dbReference>
<dbReference type="Pfam" id="PF21394">
    <property type="entry name" value="Beta-ketacyl_N"/>
    <property type="match status" value="1"/>
</dbReference>
<dbReference type="Pfam" id="PF22336">
    <property type="entry name" value="RhiE-like_linker"/>
    <property type="match status" value="1"/>
</dbReference>
<dbReference type="InterPro" id="IPR036736">
    <property type="entry name" value="ACP-like_sf"/>
</dbReference>
<organism evidence="12 13">
    <name type="scientific">Candidatus Scalindua japonica</name>
    <dbReference type="NCBI Taxonomy" id="1284222"/>
    <lineage>
        <taxon>Bacteria</taxon>
        <taxon>Pseudomonadati</taxon>
        <taxon>Planctomycetota</taxon>
        <taxon>Candidatus Brocadiia</taxon>
        <taxon>Candidatus Brocadiales</taxon>
        <taxon>Candidatus Scalinduaceae</taxon>
        <taxon>Candidatus Scalindua</taxon>
    </lineage>
</organism>
<evidence type="ECO:0000313" key="13">
    <source>
        <dbReference type="Proteomes" id="UP000218542"/>
    </source>
</evidence>
<dbReference type="SMART" id="SM00822">
    <property type="entry name" value="PKS_KR"/>
    <property type="match status" value="1"/>
</dbReference>
<keyword evidence="9" id="KW-0175">Coiled coil</keyword>
<dbReference type="PANTHER" id="PTHR43775:SF37">
    <property type="entry name" value="SI:DKEY-61P9.11"/>
    <property type="match status" value="1"/>
</dbReference>
<dbReference type="Pfam" id="PF00668">
    <property type="entry name" value="Condensation"/>
    <property type="match status" value="1"/>
</dbReference>
<dbReference type="SMART" id="SM01294">
    <property type="entry name" value="PKS_PP_betabranch"/>
    <property type="match status" value="1"/>
</dbReference>
<evidence type="ECO:0000256" key="1">
    <source>
        <dbReference type="ARBA" id="ARBA00001957"/>
    </source>
</evidence>
<dbReference type="SUPFAM" id="SSF52540">
    <property type="entry name" value="P-loop containing nucleoside triphosphate hydrolases"/>
    <property type="match status" value="1"/>
</dbReference>
<evidence type="ECO:0000256" key="8">
    <source>
        <dbReference type="ARBA" id="ARBA00022737"/>
    </source>
</evidence>
<dbReference type="GO" id="GO:0004312">
    <property type="term" value="F:fatty acid synthase activity"/>
    <property type="evidence" value="ECO:0007669"/>
    <property type="project" value="TreeGrafter"/>
</dbReference>
<dbReference type="GO" id="GO:0071770">
    <property type="term" value="P:DIM/DIP cell wall layer assembly"/>
    <property type="evidence" value="ECO:0007669"/>
    <property type="project" value="TreeGrafter"/>
</dbReference>
<dbReference type="PANTHER" id="PTHR43775">
    <property type="entry name" value="FATTY ACID SYNTHASE"/>
    <property type="match status" value="1"/>
</dbReference>
<keyword evidence="4" id="KW-0596">Phosphopantetheine</keyword>
<dbReference type="CDD" id="cd08953">
    <property type="entry name" value="KR_2_SDR_x"/>
    <property type="match status" value="1"/>
</dbReference>
<dbReference type="InterPro" id="IPR013968">
    <property type="entry name" value="PKS_KR"/>
</dbReference>
<dbReference type="Gene3D" id="3.30.559.30">
    <property type="entry name" value="Nonribosomal peptide synthetase, condensation domain"/>
    <property type="match status" value="1"/>
</dbReference>
<evidence type="ECO:0000256" key="6">
    <source>
        <dbReference type="ARBA" id="ARBA00022553"/>
    </source>
</evidence>
<evidence type="ECO:0000256" key="4">
    <source>
        <dbReference type="ARBA" id="ARBA00022450"/>
    </source>
</evidence>
<feature type="coiled-coil region" evidence="9">
    <location>
        <begin position="1140"/>
        <end position="1167"/>
    </location>
</feature>
<evidence type="ECO:0000256" key="2">
    <source>
        <dbReference type="ARBA" id="ARBA00004496"/>
    </source>
</evidence>
<proteinExistence type="predicted"/>
<feature type="domain" description="Carrier" evidence="10">
    <location>
        <begin position="981"/>
        <end position="1055"/>
    </location>
</feature>
<evidence type="ECO:0000256" key="5">
    <source>
        <dbReference type="ARBA" id="ARBA00022490"/>
    </source>
</evidence>
<dbReference type="Gene3D" id="1.10.1200.10">
    <property type="entry name" value="ACP-like"/>
    <property type="match status" value="1"/>
</dbReference>
<sequence>MQTGDCDLAIAGGVNALLSPELFISFGKAGMLAPDGRCKTFSKGANGYVRGEGVGAILLKPLDKAITDGDHIYGVIRGTSENHGGRANSLTAPNPRAQADLLVTAYERAGILPDTVSYIEAHGTGTELGDPVEVNGLKKAFAELYSRSDKVRKKSNYCGLGSVKSNIGHLETAAGIAGVIKILLSMKHKRIPASINVKEINPYIDIKESPFYLVDKTLEWSNLRDVDNKPIPRRAGVSSFGFGGANAHIVLEEYEDSRERATSINLNKPDEGSLIVLSAKSDGQVKEYAKRLKFFLINNIKENEQNRGRHGENKLTDVENLPALRDIAYTLQIGRENYEERLAMIVKDESGLIQMLDDYLDGRDSIQGLYSGNIKTNGERSIILDNDEEDVEYVNFVVSNRKLTKIARLWLAGINIEWDLLYSDNPAKRISLPTYPFERERYWVSSVKDTVDTVPLNSGYGNILYYQPIWKRLNLTGSEVKRETGSVLIFQKGEESVHNAGPVTNEIDSLEDAVYVSPGPRFSRLSETEYQINPENQGDYLRLLEETCCQKPGPVSIIHLWNYLSVDISELCKDDIKEDLNRGLFSIFYLSKAIIGLKFEKGLRVLYLFHRSKKITQPQDAAVSGYAKTIKLEHPGYDFKVIQVDRKETDTEVLNIAIRELHSVENNDQTEILYKNNKRFVRRVSELDIKEDIGDKQIPLREKGVYLITGGTGGIGLIFAKYLGDRYQARLVLTGRSHLSKEKQEKIREIEKSGGEVIYVQSDICKSDDMERVIRATRERFKKLDGVIHSAGVIDDTLIIKKERDSFENVISPKLYGLLNLDQVTKDEDLDFFVLFSSLSSVIGNIGQCDYSSGNSFMDSYVETRELLRAEGKRKGISLSINWPLWKEGGMALSVEAEQMMLNSYGIRVLNSAQGVKAFESALVSEQPQVIVIDGEKDKVDKLLQVQHTEKNIITSDTVAVARDLKCENEKTLNVVAGKKEDISMFLLKTISGIMNIDMDRIDPDADLHDLGIDSILGMQIVQEIESYYGLKLYPRELLEYNTIEKLTSYLEKELTQLQPVTIQEKANDNGAKREKPLIYILSTPRSGSTLLRVMMMGHSKLFAPPELYLLPFDTLEKRKGLLTKSNQIYFREGFIEAIKDLEGLSLEKAKERMQELETKNLTISESYQYLQKLAGDRYVVDKSPSYAMDKSILERAEEISQNPFYIYLVRHPLAVMESFVRNRFDKMLGIKEDPWLFSEKMWREMNANIRSFLSTKPQNRWAEIRYEDLVRNPEKTMKSLCSYLNIEFEKSMLSPYDGNKMTKGIHGVSIQIGDPNFTKHRKIESKFANIWEKHLDKSNQLSPQTIRLAEELNYKINTSKGIRLSPSQTSFLDRFGPDPVWYIVQSYKTHFNEGFEIGRFKDSLQRVVNKHAVLRNTFLLEKGKWTQYEQENTEPSVIYEDVSNLDDNAKRKRFKDIERKLNRMLKIHTAPLLSCGVAALGEGQYQVIFVIHHLIADGASIELVRKELFEFYQNPEMNIGEIDRQYAKYVDELFQLERNGVIVDHEKFWSKRIEGIQRKFPVDFNNGPNNIASEKEYSARYSFAELGVEDSRQKSSFFDYLSVGLYHCLSKWSKQKKLVITHRLHRRDTGLNGQYHNAMGWFAGDVPISLAFEQETSVRGLIQDFKEKYRQIPMGGVTYEILSNQGLLPYAHEIGPVRLNYQPEINTSNIKNVETHIFESPGHDRLYLLDLIVRMRKDHLVLIARYSRNKYRHITIKKLVSEWMQMTKLIIKDSFDSHKKHNP</sequence>
<dbReference type="SUPFAM" id="SSF52777">
    <property type="entry name" value="CoA-dependent acyltransferases"/>
    <property type="match status" value="2"/>
</dbReference>
<dbReference type="EMBL" id="BAOS01000007">
    <property type="protein sequence ID" value="GAX60235.1"/>
    <property type="molecule type" value="Genomic_DNA"/>
</dbReference>
<dbReference type="Gene3D" id="3.30.559.10">
    <property type="entry name" value="Chloramphenicol acetyltransferase-like domain"/>
    <property type="match status" value="1"/>
</dbReference>
<dbReference type="InterPro" id="IPR020806">
    <property type="entry name" value="PKS_PP-bd"/>
</dbReference>
<dbReference type="PROSITE" id="PS50075">
    <property type="entry name" value="CARRIER"/>
    <property type="match status" value="1"/>
</dbReference>
<dbReference type="Gene3D" id="3.40.50.720">
    <property type="entry name" value="NAD(P)-binding Rossmann-like Domain"/>
    <property type="match status" value="1"/>
</dbReference>
<comment type="subcellular location">
    <subcellularLocation>
        <location evidence="2">Cytoplasm</location>
    </subcellularLocation>
</comment>
<dbReference type="GO" id="GO:0005737">
    <property type="term" value="C:cytoplasm"/>
    <property type="evidence" value="ECO:0007669"/>
    <property type="project" value="UniProtKB-SubCell"/>
</dbReference>
<keyword evidence="13" id="KW-1185">Reference proteome</keyword>
<dbReference type="SMART" id="SM00825">
    <property type="entry name" value="PKS_KS"/>
    <property type="match status" value="1"/>
</dbReference>
<dbReference type="Gene3D" id="1.10.1240.100">
    <property type="match status" value="1"/>
</dbReference>
<evidence type="ECO:0000259" key="11">
    <source>
        <dbReference type="PROSITE" id="PS52004"/>
    </source>
</evidence>
<dbReference type="InterPro" id="IPR057326">
    <property type="entry name" value="KR_dom"/>
</dbReference>
<dbReference type="PROSITE" id="PS52004">
    <property type="entry name" value="KS3_2"/>
    <property type="match status" value="1"/>
</dbReference>
<dbReference type="Pfam" id="PF00550">
    <property type="entry name" value="PP-binding"/>
    <property type="match status" value="1"/>
</dbReference>
<comment type="caution">
    <text evidence="12">The sequence shown here is derived from an EMBL/GenBank/DDBJ whole genome shotgun (WGS) entry which is preliminary data.</text>
</comment>
<dbReference type="SUPFAM" id="SSF47336">
    <property type="entry name" value="ACP-like"/>
    <property type="match status" value="1"/>
</dbReference>
<dbReference type="Pfam" id="PF00109">
    <property type="entry name" value="ketoacyl-synt"/>
    <property type="match status" value="1"/>
</dbReference>
<dbReference type="Gene3D" id="3.40.47.10">
    <property type="match status" value="1"/>
</dbReference>
<gene>
    <name evidence="12" type="ORF">SCALIN_C07_0046</name>
</gene>
<protein>
    <submittedName>
        <fullName evidence="12">Polyketide synthase/nonribosomal peptide synthetase</fullName>
    </submittedName>
</protein>
<comment type="cofactor">
    <cofactor evidence="1">
        <name>pantetheine 4'-phosphate</name>
        <dbReference type="ChEBI" id="CHEBI:47942"/>
    </cofactor>
</comment>
<dbReference type="Pfam" id="PF02801">
    <property type="entry name" value="Ketoacyl-synt_C"/>
    <property type="match status" value="1"/>
</dbReference>
<dbReference type="Proteomes" id="UP000218542">
    <property type="component" value="Unassembled WGS sequence"/>
</dbReference>
<evidence type="ECO:0000313" key="12">
    <source>
        <dbReference type="EMBL" id="GAX60235.1"/>
    </source>
</evidence>
<dbReference type="GO" id="GO:0005886">
    <property type="term" value="C:plasma membrane"/>
    <property type="evidence" value="ECO:0007669"/>
    <property type="project" value="TreeGrafter"/>
</dbReference>
<dbReference type="InterPro" id="IPR027417">
    <property type="entry name" value="P-loop_NTPase"/>
</dbReference>
<keyword evidence="7" id="KW-0808">Transferase</keyword>
<dbReference type="InterPro" id="IPR014031">
    <property type="entry name" value="Ketoacyl_synth_C"/>
</dbReference>
<dbReference type="Gene3D" id="3.40.50.300">
    <property type="entry name" value="P-loop containing nucleotide triphosphate hydrolases"/>
    <property type="match status" value="1"/>
</dbReference>
<dbReference type="GO" id="GO:0006633">
    <property type="term" value="P:fatty acid biosynthetic process"/>
    <property type="evidence" value="ECO:0007669"/>
    <property type="project" value="TreeGrafter"/>
</dbReference>
<comment type="pathway">
    <text evidence="3">Antibiotic biosynthesis.</text>
</comment>
<dbReference type="InterPro" id="IPR001242">
    <property type="entry name" value="Condensation_dom"/>
</dbReference>
<keyword evidence="5" id="KW-0963">Cytoplasm</keyword>
<accession>A0A286TWJ1</accession>
<dbReference type="InterPro" id="IPR020841">
    <property type="entry name" value="PKS_Beta-ketoAc_synthase_dom"/>
</dbReference>
<dbReference type="InterPro" id="IPR049490">
    <property type="entry name" value="C883_1060-like_KR_N"/>
</dbReference>
<evidence type="ECO:0000256" key="7">
    <source>
        <dbReference type="ARBA" id="ARBA00022679"/>
    </source>
</evidence>
<dbReference type="InterPro" id="IPR050091">
    <property type="entry name" value="PKS_NRPS_Biosynth_Enz"/>
</dbReference>
<dbReference type="SUPFAM" id="SSF51735">
    <property type="entry name" value="NAD(P)-binding Rossmann-fold domains"/>
    <property type="match status" value="2"/>
</dbReference>
<evidence type="ECO:0000256" key="3">
    <source>
        <dbReference type="ARBA" id="ARBA00004792"/>
    </source>
</evidence>
<evidence type="ECO:0000256" key="9">
    <source>
        <dbReference type="SAM" id="Coils"/>
    </source>
</evidence>
<feature type="domain" description="Ketosynthase family 3 (KS3)" evidence="11">
    <location>
        <begin position="1"/>
        <end position="253"/>
    </location>
</feature>
<dbReference type="SUPFAM" id="SSF53901">
    <property type="entry name" value="Thiolase-like"/>
    <property type="match status" value="2"/>
</dbReference>
<dbReference type="InterPro" id="IPR006162">
    <property type="entry name" value="Ppantetheine_attach_site"/>
</dbReference>
<dbReference type="CDD" id="cd00833">
    <property type="entry name" value="PKS"/>
    <property type="match status" value="1"/>
</dbReference>
<keyword evidence="8" id="KW-0677">Repeat</keyword>
<dbReference type="InterPro" id="IPR054514">
    <property type="entry name" value="RhiE-like_linker"/>
</dbReference>
<keyword evidence="6" id="KW-0597">Phosphoprotein</keyword>
<dbReference type="GO" id="GO:0031177">
    <property type="term" value="F:phosphopantetheine binding"/>
    <property type="evidence" value="ECO:0007669"/>
    <property type="project" value="InterPro"/>
</dbReference>
<evidence type="ECO:0000259" key="10">
    <source>
        <dbReference type="PROSITE" id="PS50075"/>
    </source>
</evidence>
<dbReference type="InterPro" id="IPR014030">
    <property type="entry name" value="Ketoacyl_synth_N"/>
</dbReference>
<dbReference type="Pfam" id="PF13469">
    <property type="entry name" value="Sulfotransfer_3"/>
    <property type="match status" value="1"/>
</dbReference>
<dbReference type="InterPro" id="IPR016039">
    <property type="entry name" value="Thiolase-like"/>
</dbReference>
<reference evidence="13" key="1">
    <citation type="journal article" date="2017" name="Environ. Microbiol. Rep.">
        <title>Genetic Diversity of Marine Anaerobic Ammonium-Oxidizing Bacteria as Revealed by Genomic and Proteomic Analyses of 'Candidatus Scalindua japonica'.</title>
        <authorList>
            <person name="Oshiki M."/>
            <person name="Mizuto K."/>
            <person name="Kimura Z."/>
            <person name="Kindaichi T."/>
            <person name="Satoh H."/>
            <person name="Okabe S."/>
        </authorList>
    </citation>
    <scope>NUCLEOTIDE SEQUENCE [LARGE SCALE GENOMIC DNA]</scope>
    <source>
        <strain evidence="13">husup-a2</strain>
    </source>
</reference>
<dbReference type="InterPro" id="IPR009081">
    <property type="entry name" value="PP-bd_ACP"/>
</dbReference>
<dbReference type="Pfam" id="PF08659">
    <property type="entry name" value="KR"/>
    <property type="match status" value="1"/>
</dbReference>
<dbReference type="InterPro" id="IPR036291">
    <property type="entry name" value="NAD(P)-bd_dom_sf"/>
</dbReference>
<dbReference type="InterPro" id="IPR023213">
    <property type="entry name" value="CAT-like_dom_sf"/>
</dbReference>